<dbReference type="RefSeq" id="WP_199494234.1">
    <property type="nucleotide sequence ID" value="NZ_DFMD01000044.1"/>
</dbReference>
<keyword evidence="7 10" id="KW-0472">Membrane</keyword>
<feature type="binding site" evidence="10">
    <location>
        <position position="124"/>
    </location>
    <ligand>
        <name>UDP-N-acetyl-alpha-D-glucosamine</name>
        <dbReference type="ChEBI" id="CHEBI:57705"/>
    </ligand>
</feature>
<dbReference type="HAMAP" id="MF_00033">
    <property type="entry name" value="MurG"/>
    <property type="match status" value="1"/>
</dbReference>
<dbReference type="UniPathway" id="UPA00219"/>
<evidence type="ECO:0000256" key="9">
    <source>
        <dbReference type="ARBA" id="ARBA00023316"/>
    </source>
</evidence>
<name>A0A8I1GD09_9GAMM</name>
<dbReference type="Pfam" id="PF03033">
    <property type="entry name" value="Glyco_transf_28"/>
    <property type="match status" value="1"/>
</dbReference>
<dbReference type="Proteomes" id="UP000655994">
    <property type="component" value="Unassembled WGS sequence"/>
</dbReference>
<evidence type="ECO:0000256" key="10">
    <source>
        <dbReference type="HAMAP-Rule" id="MF_00033"/>
    </source>
</evidence>
<keyword evidence="4 10" id="KW-0808">Transferase</keyword>
<comment type="caution">
    <text evidence="10">Lacks conserved residue(s) required for the propagation of feature annotation.</text>
</comment>
<comment type="pathway">
    <text evidence="10">Cell wall biogenesis; peptidoglycan biosynthesis.</text>
</comment>
<keyword evidence="2 10" id="KW-0132">Cell division</keyword>
<evidence type="ECO:0000256" key="7">
    <source>
        <dbReference type="ARBA" id="ARBA00023136"/>
    </source>
</evidence>
<gene>
    <name evidence="10 14" type="primary">murG</name>
    <name evidence="13" type="ORF">JHC10_06495</name>
    <name evidence="14" type="ORF">JHC11_07125</name>
</gene>
<dbReference type="GO" id="GO:0005886">
    <property type="term" value="C:plasma membrane"/>
    <property type="evidence" value="ECO:0007669"/>
    <property type="project" value="UniProtKB-SubCell"/>
</dbReference>
<dbReference type="GO" id="GO:0071555">
    <property type="term" value="P:cell wall organization"/>
    <property type="evidence" value="ECO:0007669"/>
    <property type="project" value="UniProtKB-KW"/>
</dbReference>
<dbReference type="GO" id="GO:0008360">
    <property type="term" value="P:regulation of cell shape"/>
    <property type="evidence" value="ECO:0007669"/>
    <property type="project" value="UniProtKB-KW"/>
</dbReference>
<dbReference type="SUPFAM" id="SSF53756">
    <property type="entry name" value="UDP-Glycosyltransferase/glycogen phosphorylase"/>
    <property type="match status" value="1"/>
</dbReference>
<accession>A0A8I1GD09</accession>
<dbReference type="GO" id="GO:0009252">
    <property type="term" value="P:peptidoglycan biosynthetic process"/>
    <property type="evidence" value="ECO:0007669"/>
    <property type="project" value="UniProtKB-UniRule"/>
</dbReference>
<comment type="function">
    <text evidence="10">Cell wall formation. Catalyzes the transfer of a GlcNAc subunit on undecaprenyl-pyrophosphoryl-MurNAc-pentapeptide (lipid intermediate I) to form undecaprenyl-pyrophosphoryl-MurNAc-(pentapeptide)GlcNAc (lipid intermediate II).</text>
</comment>
<dbReference type="PANTHER" id="PTHR21015:SF22">
    <property type="entry name" value="GLYCOSYLTRANSFERASE"/>
    <property type="match status" value="1"/>
</dbReference>
<evidence type="ECO:0000259" key="12">
    <source>
        <dbReference type="Pfam" id="PF04101"/>
    </source>
</evidence>
<dbReference type="Proteomes" id="UP000621390">
    <property type="component" value="Unassembled WGS sequence"/>
</dbReference>
<dbReference type="EMBL" id="JAEMOP010000002">
    <property type="protein sequence ID" value="MBJ7315763.1"/>
    <property type="molecule type" value="Genomic_DNA"/>
</dbReference>
<keyword evidence="3 10" id="KW-0328">Glycosyltransferase</keyword>
<comment type="subcellular location">
    <subcellularLocation>
        <location evidence="10">Cell membrane</location>
        <topology evidence="10">Peripheral membrane protein</topology>
        <orientation evidence="10">Cytoplasmic side</orientation>
    </subcellularLocation>
</comment>
<protein>
    <recommendedName>
        <fullName evidence="10">UDP-N-acetylglucosamine--N-acetylmuramyl-(pentapeptide) pyrophosphoryl-undecaprenol N-acetylglucosamine transferase</fullName>
        <ecNumber evidence="10">2.4.1.227</ecNumber>
    </recommendedName>
    <alternativeName>
        <fullName evidence="10">Undecaprenyl-PP-MurNAc-pentapeptide-UDPGlcNAc GlcNAc transferase</fullName>
    </alternativeName>
</protein>
<keyword evidence="9 10" id="KW-0961">Cell wall biogenesis/degradation</keyword>
<dbReference type="PANTHER" id="PTHR21015">
    <property type="entry name" value="UDP-N-ACETYLGLUCOSAMINE--N-ACETYLMURAMYL-(PENTAPEPTIDE) PYROPHOSPHORYL-UNDECAPRENOL N-ACETYLGLUCOSAMINE TRANSFERASE 1"/>
    <property type="match status" value="1"/>
</dbReference>
<dbReference type="InterPro" id="IPR006009">
    <property type="entry name" value="GlcNAc_MurG"/>
</dbReference>
<comment type="similarity">
    <text evidence="10">Belongs to the glycosyltransferase 28 family. MurG subfamily.</text>
</comment>
<dbReference type="AlphaFoldDB" id="A0A8I1GD09"/>
<evidence type="ECO:0000313" key="14">
    <source>
        <dbReference type="EMBL" id="MBJ7315763.1"/>
    </source>
</evidence>
<sequence>MNRVLIAAAGTGGHIFPALAVAEEMRNNGWQVDWLGTQEGRLESRVIPAAGFALHSISMTGVRGHGLKRKLLMPFTLAKAVLQCRRLLKTLQPQVVATFGGYVCAPMGLAAKLCGVPLVVHEQNAIPGMTTRLLAPKADKALLGLPVALPQWKRYPVVGNPLRSGLLKHAAEQPDNSKMTDELNLLVVGGSLGAQVLNEAVPEAVKALEGVTLNVVHQCGVGREDATEKAYGNAPSLKALTVAEFIDDMGEAFSRADLVICRAGALTISELAVMGVASILVPLPHAVDDHQTANAKVLESRGAAVLVPQTEVTKGALQQQLKRLLHDRQQLWTMARFARQCAMPEATQRLANECMEYKKSDD</sequence>
<keyword evidence="6 10" id="KW-0573">Peptidoglycan synthesis</keyword>
<evidence type="ECO:0000256" key="4">
    <source>
        <dbReference type="ARBA" id="ARBA00022679"/>
    </source>
</evidence>
<dbReference type="GO" id="GO:0005975">
    <property type="term" value="P:carbohydrate metabolic process"/>
    <property type="evidence" value="ECO:0007669"/>
    <property type="project" value="InterPro"/>
</dbReference>
<dbReference type="InterPro" id="IPR007235">
    <property type="entry name" value="Glyco_trans_28_C"/>
</dbReference>
<feature type="binding site" evidence="10">
    <location>
        <position position="191"/>
    </location>
    <ligand>
        <name>UDP-N-acetyl-alpha-D-glucosamine</name>
        <dbReference type="ChEBI" id="CHEBI:57705"/>
    </ligand>
</feature>
<reference evidence="14 16" key="1">
    <citation type="submission" date="2020-09" db="EMBL/GenBank/DDBJ databases">
        <title>Draft Genomes of Bacterial Isolates from North Pond Shallow Sediments.</title>
        <authorList>
            <person name="Kiel Reese B."/>
            <person name="Mullis M."/>
            <person name="Weisend R.E."/>
        </authorList>
    </citation>
    <scope>NUCLEOTIDE SEQUENCE</scope>
    <source>
        <strain evidence="14">KJE-2</strain>
        <strain evidence="13 16">KJE-3</strain>
    </source>
</reference>
<dbReference type="Pfam" id="PF04101">
    <property type="entry name" value="Glyco_tran_28_C"/>
    <property type="match status" value="1"/>
</dbReference>
<dbReference type="CDD" id="cd03785">
    <property type="entry name" value="GT28_MurG"/>
    <property type="match status" value="1"/>
</dbReference>
<evidence type="ECO:0000256" key="5">
    <source>
        <dbReference type="ARBA" id="ARBA00022960"/>
    </source>
</evidence>
<feature type="binding site" evidence="10">
    <location>
        <position position="291"/>
    </location>
    <ligand>
        <name>UDP-N-acetyl-alpha-D-glucosamine</name>
        <dbReference type="ChEBI" id="CHEBI:57705"/>
    </ligand>
</feature>
<keyword evidence="5 10" id="KW-0133">Cell shape</keyword>
<evidence type="ECO:0000256" key="2">
    <source>
        <dbReference type="ARBA" id="ARBA00022618"/>
    </source>
</evidence>
<feature type="binding site" evidence="10">
    <location>
        <begin position="11"/>
        <end position="13"/>
    </location>
    <ligand>
        <name>UDP-N-acetyl-alpha-D-glucosamine</name>
        <dbReference type="ChEBI" id="CHEBI:57705"/>
    </ligand>
</feature>
<comment type="caution">
    <text evidence="14">The sequence shown here is derived from an EMBL/GenBank/DDBJ whole genome shotgun (WGS) entry which is preliminary data.</text>
</comment>
<dbReference type="Gene3D" id="3.40.50.2000">
    <property type="entry name" value="Glycogen Phosphorylase B"/>
    <property type="match status" value="2"/>
</dbReference>
<evidence type="ECO:0000256" key="8">
    <source>
        <dbReference type="ARBA" id="ARBA00023306"/>
    </source>
</evidence>
<comment type="catalytic activity">
    <reaction evidence="10">
        <text>di-trans,octa-cis-undecaprenyl diphospho-N-acetyl-alpha-D-muramoyl-L-alanyl-D-glutamyl-meso-2,6-diaminopimeloyl-D-alanyl-D-alanine + UDP-N-acetyl-alpha-D-glucosamine = di-trans,octa-cis-undecaprenyl diphospho-[N-acetyl-alpha-D-glucosaminyl-(1-&gt;4)]-N-acetyl-alpha-D-muramoyl-L-alanyl-D-glutamyl-meso-2,6-diaminopimeloyl-D-alanyl-D-alanine + UDP + H(+)</text>
        <dbReference type="Rhea" id="RHEA:31227"/>
        <dbReference type="ChEBI" id="CHEBI:15378"/>
        <dbReference type="ChEBI" id="CHEBI:57705"/>
        <dbReference type="ChEBI" id="CHEBI:58223"/>
        <dbReference type="ChEBI" id="CHEBI:61387"/>
        <dbReference type="ChEBI" id="CHEBI:61388"/>
        <dbReference type="EC" id="2.4.1.227"/>
    </reaction>
</comment>
<keyword evidence="8 10" id="KW-0131">Cell cycle</keyword>
<evidence type="ECO:0000313" key="13">
    <source>
        <dbReference type="EMBL" id="MBJ7266592.1"/>
    </source>
</evidence>
<dbReference type="GO" id="GO:0050511">
    <property type="term" value="F:undecaprenyldiphospho-muramoylpentapeptide beta-N-acetylglucosaminyltransferase activity"/>
    <property type="evidence" value="ECO:0007669"/>
    <property type="project" value="UniProtKB-UniRule"/>
</dbReference>
<evidence type="ECO:0000313" key="15">
    <source>
        <dbReference type="Proteomes" id="UP000621390"/>
    </source>
</evidence>
<evidence type="ECO:0000259" key="11">
    <source>
        <dbReference type="Pfam" id="PF03033"/>
    </source>
</evidence>
<feature type="domain" description="Glycosyl transferase family 28 C-terminal" evidence="12">
    <location>
        <begin position="185"/>
        <end position="349"/>
    </location>
</feature>
<dbReference type="NCBIfam" id="TIGR01133">
    <property type="entry name" value="murG"/>
    <property type="match status" value="1"/>
</dbReference>
<dbReference type="GO" id="GO:0051301">
    <property type="term" value="P:cell division"/>
    <property type="evidence" value="ECO:0007669"/>
    <property type="project" value="UniProtKB-KW"/>
</dbReference>
<feature type="binding site" evidence="10">
    <location>
        <position position="246"/>
    </location>
    <ligand>
        <name>UDP-N-acetyl-alpha-D-glucosamine</name>
        <dbReference type="ChEBI" id="CHEBI:57705"/>
    </ligand>
</feature>
<evidence type="ECO:0000256" key="6">
    <source>
        <dbReference type="ARBA" id="ARBA00022984"/>
    </source>
</evidence>
<evidence type="ECO:0000256" key="3">
    <source>
        <dbReference type="ARBA" id="ARBA00022676"/>
    </source>
</evidence>
<dbReference type="EMBL" id="JAEMOS010000019">
    <property type="protein sequence ID" value="MBJ7266592.1"/>
    <property type="molecule type" value="Genomic_DNA"/>
</dbReference>
<organism evidence="14 15">
    <name type="scientific">Idiomarina abyssalis</name>
    <dbReference type="NCBI Taxonomy" id="86102"/>
    <lineage>
        <taxon>Bacteria</taxon>
        <taxon>Pseudomonadati</taxon>
        <taxon>Pseudomonadota</taxon>
        <taxon>Gammaproteobacteria</taxon>
        <taxon>Alteromonadales</taxon>
        <taxon>Idiomarinaceae</taxon>
        <taxon>Idiomarina</taxon>
    </lineage>
</organism>
<feature type="binding site" evidence="10">
    <location>
        <position position="163"/>
    </location>
    <ligand>
        <name>UDP-N-acetyl-alpha-D-glucosamine</name>
        <dbReference type="ChEBI" id="CHEBI:57705"/>
    </ligand>
</feature>
<proteinExistence type="inferred from homology"/>
<keyword evidence="1 10" id="KW-1003">Cell membrane</keyword>
<keyword evidence="16" id="KW-1185">Reference proteome</keyword>
<dbReference type="InterPro" id="IPR004276">
    <property type="entry name" value="GlycoTrans_28_N"/>
</dbReference>
<evidence type="ECO:0000256" key="1">
    <source>
        <dbReference type="ARBA" id="ARBA00022475"/>
    </source>
</evidence>
<dbReference type="EC" id="2.4.1.227" evidence="10"/>
<evidence type="ECO:0000313" key="16">
    <source>
        <dbReference type="Proteomes" id="UP000655994"/>
    </source>
</evidence>
<feature type="domain" description="Glycosyltransferase family 28 N-terminal" evidence="11">
    <location>
        <begin position="4"/>
        <end position="141"/>
    </location>
</feature>